<gene>
    <name evidence="8" type="ORF">TCM_038306</name>
</gene>
<feature type="transmembrane region" description="Helical" evidence="6">
    <location>
        <begin position="138"/>
        <end position="158"/>
    </location>
</feature>
<dbReference type="FunCoup" id="A0A061GNC5">
    <property type="interactions" value="395"/>
</dbReference>
<keyword evidence="6" id="KW-0812">Transmembrane</keyword>
<evidence type="ECO:0000256" key="1">
    <source>
        <dbReference type="ARBA" id="ARBA00022723"/>
    </source>
</evidence>
<dbReference type="PANTHER" id="PTHR46225:SF2">
    <property type="entry name" value="C3H4 TYPE ZINC FINGER PROTEIN"/>
    <property type="match status" value="1"/>
</dbReference>
<organism evidence="8 9">
    <name type="scientific">Theobroma cacao</name>
    <name type="common">Cacao</name>
    <name type="synonym">Cocoa</name>
    <dbReference type="NCBI Taxonomy" id="3641"/>
    <lineage>
        <taxon>Eukaryota</taxon>
        <taxon>Viridiplantae</taxon>
        <taxon>Streptophyta</taxon>
        <taxon>Embryophyta</taxon>
        <taxon>Tracheophyta</taxon>
        <taxon>Spermatophyta</taxon>
        <taxon>Magnoliopsida</taxon>
        <taxon>eudicotyledons</taxon>
        <taxon>Gunneridae</taxon>
        <taxon>Pentapetalae</taxon>
        <taxon>rosids</taxon>
        <taxon>malvids</taxon>
        <taxon>Malvales</taxon>
        <taxon>Malvaceae</taxon>
        <taxon>Byttnerioideae</taxon>
        <taxon>Theobroma</taxon>
    </lineage>
</organism>
<evidence type="ECO:0000256" key="4">
    <source>
        <dbReference type="PROSITE-ProRule" id="PRU00175"/>
    </source>
</evidence>
<dbReference type="FunFam" id="3.30.40.10:FF:000348">
    <property type="entry name" value="E3 ubiquitin-protein ligase"/>
    <property type="match status" value="1"/>
</dbReference>
<sequence>MDVPSAELHSEHRTDTCPLLMERSENFSEHIIDIPRSGETSSSNLSHDRTSNGLDVLQHEDRPSGSARVLGSQPSSFSSNGTNSRTSSAVRRGDARRRRSPLNSGLWISIELVLTVSQIVASIVVLTLSRNEHPHAPLFAWIVGYASGCIATLPLLYWRYRHRNQASEQDPVQHHHTSHINVPAGPFSLSVTRTSDGGDHRPATMSPRGGQNAGVTSARIKALVEYFKMALDCFFAVWFVVGNVWIFGGHSSASEAPNMYRLCIVFLTFSCIGYAMPFILCATICCCLPCIISVLGFREDLSQARGATPESIDALPTYKFKVKKSRNCDDREIISGAGEGGVVAAGTEKERAISGEDAVCCICLAKYANNDELRELPCSHFMHKECVDKWLKINASCPLCKSEVGENILDAISGTSASILSSLSGTHDNQRRGERRVGNSYTSSVF</sequence>
<dbReference type="GO" id="GO:0008270">
    <property type="term" value="F:zinc ion binding"/>
    <property type="evidence" value="ECO:0007669"/>
    <property type="project" value="UniProtKB-KW"/>
</dbReference>
<evidence type="ECO:0000259" key="7">
    <source>
        <dbReference type="PROSITE" id="PS50089"/>
    </source>
</evidence>
<dbReference type="Gramene" id="EOY31365">
    <property type="protein sequence ID" value="EOY31365"/>
    <property type="gene ID" value="TCM_038306"/>
</dbReference>
<keyword evidence="2 4" id="KW-0863">Zinc-finger</keyword>
<feature type="compositionally biased region" description="Basic and acidic residues" evidence="5">
    <location>
        <begin position="428"/>
        <end position="437"/>
    </location>
</feature>
<keyword evidence="1" id="KW-0479">Metal-binding</keyword>
<keyword evidence="9" id="KW-1185">Reference proteome</keyword>
<dbReference type="InterPro" id="IPR013083">
    <property type="entry name" value="Znf_RING/FYVE/PHD"/>
</dbReference>
<dbReference type="Pfam" id="PF13639">
    <property type="entry name" value="zf-RING_2"/>
    <property type="match status" value="1"/>
</dbReference>
<evidence type="ECO:0000256" key="5">
    <source>
        <dbReference type="SAM" id="MobiDB-lite"/>
    </source>
</evidence>
<dbReference type="InterPro" id="IPR011016">
    <property type="entry name" value="Znf_RING-CH"/>
</dbReference>
<accession>A0A061GNC5</accession>
<feature type="transmembrane region" description="Helical" evidence="6">
    <location>
        <begin position="259"/>
        <end position="292"/>
    </location>
</feature>
<evidence type="ECO:0000313" key="8">
    <source>
        <dbReference type="EMBL" id="EOY31365.1"/>
    </source>
</evidence>
<name>A0A061GNC5_THECC</name>
<reference evidence="8 9" key="1">
    <citation type="journal article" date="2013" name="Genome Biol.">
        <title>The genome sequence of the most widely cultivated cacao type and its use to identify candidate genes regulating pod color.</title>
        <authorList>
            <person name="Motamayor J.C."/>
            <person name="Mockaitis K."/>
            <person name="Schmutz J."/>
            <person name="Haiminen N."/>
            <person name="Iii D.L."/>
            <person name="Cornejo O."/>
            <person name="Findley S.D."/>
            <person name="Zheng P."/>
            <person name="Utro F."/>
            <person name="Royaert S."/>
            <person name="Saski C."/>
            <person name="Jenkins J."/>
            <person name="Podicheti R."/>
            <person name="Zhao M."/>
            <person name="Scheffler B.E."/>
            <person name="Stack J.C."/>
            <person name="Feltus F.A."/>
            <person name="Mustiga G.M."/>
            <person name="Amores F."/>
            <person name="Phillips W."/>
            <person name="Marelli J.P."/>
            <person name="May G.D."/>
            <person name="Shapiro H."/>
            <person name="Ma J."/>
            <person name="Bustamante C.D."/>
            <person name="Schnell R.J."/>
            <person name="Main D."/>
            <person name="Gilbert D."/>
            <person name="Parida L."/>
            <person name="Kuhn D.N."/>
        </authorList>
    </citation>
    <scope>NUCLEOTIDE SEQUENCE [LARGE SCALE GENOMIC DNA]</scope>
    <source>
        <strain evidence="9">cv. Matina 1-6</strain>
    </source>
</reference>
<dbReference type="SMART" id="SM00744">
    <property type="entry name" value="RINGv"/>
    <property type="match status" value="1"/>
</dbReference>
<dbReference type="InterPro" id="IPR001841">
    <property type="entry name" value="Znf_RING"/>
</dbReference>
<dbReference type="EMBL" id="CM001887">
    <property type="protein sequence ID" value="EOY31365.1"/>
    <property type="molecule type" value="Genomic_DNA"/>
</dbReference>
<protein>
    <submittedName>
        <fullName evidence="8">RING/U-box superfamily protein</fullName>
    </submittedName>
</protein>
<dbReference type="PROSITE" id="PS50089">
    <property type="entry name" value="ZF_RING_2"/>
    <property type="match status" value="1"/>
</dbReference>
<keyword evidence="6" id="KW-1133">Transmembrane helix</keyword>
<proteinExistence type="predicted"/>
<feature type="compositionally biased region" description="Polar residues" evidence="5">
    <location>
        <begin position="72"/>
        <end position="89"/>
    </location>
</feature>
<dbReference type="HOGENOM" id="CLU_038211_1_1_1"/>
<evidence type="ECO:0000256" key="6">
    <source>
        <dbReference type="SAM" id="Phobius"/>
    </source>
</evidence>
<dbReference type="SMART" id="SM00184">
    <property type="entry name" value="RING"/>
    <property type="match status" value="1"/>
</dbReference>
<evidence type="ECO:0000256" key="3">
    <source>
        <dbReference type="ARBA" id="ARBA00022833"/>
    </source>
</evidence>
<dbReference type="Gene3D" id="3.30.40.10">
    <property type="entry name" value="Zinc/RING finger domain, C3HC4 (zinc finger)"/>
    <property type="match status" value="1"/>
</dbReference>
<dbReference type="eggNOG" id="KOG0800">
    <property type="taxonomic scope" value="Eukaryota"/>
</dbReference>
<dbReference type="Proteomes" id="UP000026915">
    <property type="component" value="Chromosome 9"/>
</dbReference>
<feature type="domain" description="RING-type" evidence="7">
    <location>
        <begin position="360"/>
        <end position="401"/>
    </location>
</feature>
<dbReference type="PANTHER" id="PTHR46225">
    <property type="entry name" value="C3H4 TYPE ZINC FINGER PROTEIN"/>
    <property type="match status" value="1"/>
</dbReference>
<evidence type="ECO:0000256" key="2">
    <source>
        <dbReference type="ARBA" id="ARBA00022771"/>
    </source>
</evidence>
<dbReference type="AlphaFoldDB" id="A0A061GNC5"/>
<feature type="region of interest" description="Disordered" evidence="5">
    <location>
        <begin position="423"/>
        <end position="446"/>
    </location>
</feature>
<dbReference type="SUPFAM" id="SSF57850">
    <property type="entry name" value="RING/U-box"/>
    <property type="match status" value="1"/>
</dbReference>
<feature type="transmembrane region" description="Helical" evidence="6">
    <location>
        <begin position="106"/>
        <end position="126"/>
    </location>
</feature>
<keyword evidence="3" id="KW-0862">Zinc</keyword>
<keyword evidence="6" id="KW-0472">Membrane</keyword>
<feature type="transmembrane region" description="Helical" evidence="6">
    <location>
        <begin position="229"/>
        <end position="247"/>
    </location>
</feature>
<dbReference type="InParanoid" id="A0A061GNC5"/>
<evidence type="ECO:0000313" key="9">
    <source>
        <dbReference type="Proteomes" id="UP000026915"/>
    </source>
</evidence>
<dbReference type="OMA" id="CHSDNRV"/>
<feature type="region of interest" description="Disordered" evidence="5">
    <location>
        <begin position="35"/>
        <end position="96"/>
    </location>
</feature>